<evidence type="ECO:0000313" key="1">
    <source>
        <dbReference type="EMBL" id="KAH6607342.1"/>
    </source>
</evidence>
<dbReference type="Proteomes" id="UP000827724">
    <property type="component" value="Unassembled WGS sequence"/>
</dbReference>
<protein>
    <submittedName>
        <fullName evidence="1">Uncharacterized protein</fullName>
    </submittedName>
</protein>
<name>A0A9P8TWS5_9HYPO</name>
<dbReference type="AlphaFoldDB" id="A0A9P8TWS5"/>
<evidence type="ECO:0000313" key="2">
    <source>
        <dbReference type="Proteomes" id="UP000827724"/>
    </source>
</evidence>
<comment type="caution">
    <text evidence="1">The sequence shown here is derived from an EMBL/GenBank/DDBJ whole genome shotgun (WGS) entry which is preliminary data.</text>
</comment>
<sequence>MALFNSYHPGFWEGRAHEAAADEGVGGAVALDIAGDALAVGVAGIVHGGVGGGADAAPAGDVDGVWESGVDGRANVDAVGASNQVAGVIVELDVVDKVGEGADDALHDELAASSSLADAELAHDGGKGNEGSSDDGAVVDLVDLDIYLEVDPSKYALFWKNDGQSRIRSPSLPPPPDKSCGK</sequence>
<gene>
    <name evidence="1" type="ORF">Trco_003655</name>
</gene>
<reference evidence="1" key="1">
    <citation type="submission" date="2021-08" db="EMBL/GenBank/DDBJ databases">
        <title>Chromosome-Level Trichoderma cornu-damae using Hi-C Data.</title>
        <authorList>
            <person name="Kim C.S."/>
        </authorList>
    </citation>
    <scope>NUCLEOTIDE SEQUENCE</scope>
    <source>
        <strain evidence="1">KA19-0412C</strain>
    </source>
</reference>
<dbReference type="EMBL" id="JAIWOZ010000003">
    <property type="protein sequence ID" value="KAH6607342.1"/>
    <property type="molecule type" value="Genomic_DNA"/>
</dbReference>
<organism evidence="1 2">
    <name type="scientific">Trichoderma cornu-damae</name>
    <dbReference type="NCBI Taxonomy" id="654480"/>
    <lineage>
        <taxon>Eukaryota</taxon>
        <taxon>Fungi</taxon>
        <taxon>Dikarya</taxon>
        <taxon>Ascomycota</taxon>
        <taxon>Pezizomycotina</taxon>
        <taxon>Sordariomycetes</taxon>
        <taxon>Hypocreomycetidae</taxon>
        <taxon>Hypocreales</taxon>
        <taxon>Hypocreaceae</taxon>
        <taxon>Trichoderma</taxon>
    </lineage>
</organism>
<proteinExistence type="predicted"/>
<accession>A0A9P8TWS5</accession>
<keyword evidence="2" id="KW-1185">Reference proteome</keyword>